<sequence>MCFTETWLQELILDSNVTIGGFQTVRADRNTESGKRKGGGLVVLVNNRWCNPGHIHVKEHVCNPDIELVAIGLRPYYLPREFTCAIFVVVYIPPMANTEAACDVINTVTARLQTKHPSAFIAISGDFNHVSVSTTLPTFHQFVKCPTRENKTLDLLYANAKDAYSSTALPPLGRSDHNLVLLTPLYTPIVQHQPATMSTVRRWSQEALEDLRGALEATNLDVLCVPHGDDIDSMVDCVTDYINFCVDNTIPTKDVHCFSNNKPWITSDLKALLLTSALKVKREQGRLKKTKELVVDFRRKKVKPTPVYIHGSGMEMVDSYKYLGVHIYDRLEWSKNIEVIYKKGQSRLYFLRGGCITKLEQFLADHLLIIGAVGIGVACLQVRSFIKLMYRIIYLKLI</sequence>
<accession>A0A8J7NQE4</accession>
<evidence type="ECO:0000313" key="2">
    <source>
        <dbReference type="EMBL" id="MBN3317390.1"/>
    </source>
</evidence>
<keyword evidence="1" id="KW-0812">Transmembrane</keyword>
<dbReference type="AlphaFoldDB" id="A0A8J7NQE4"/>
<dbReference type="Proteomes" id="UP000736164">
    <property type="component" value="Unassembled WGS sequence"/>
</dbReference>
<comment type="caution">
    <text evidence="2">The sequence shown here is derived from an EMBL/GenBank/DDBJ whole genome shotgun (WGS) entry which is preliminary data.</text>
</comment>
<proteinExistence type="predicted"/>
<name>A0A8J7NQE4_ATRSP</name>
<evidence type="ECO:0000313" key="3">
    <source>
        <dbReference type="Proteomes" id="UP000736164"/>
    </source>
</evidence>
<dbReference type="Gene3D" id="3.60.10.10">
    <property type="entry name" value="Endonuclease/exonuclease/phosphatase"/>
    <property type="match status" value="1"/>
</dbReference>
<feature type="transmembrane region" description="Helical" evidence="1">
    <location>
        <begin position="367"/>
        <end position="386"/>
    </location>
</feature>
<dbReference type="EMBL" id="JAAWVO010035071">
    <property type="protein sequence ID" value="MBN3317390.1"/>
    <property type="molecule type" value="Genomic_DNA"/>
</dbReference>
<evidence type="ECO:0000256" key="1">
    <source>
        <dbReference type="SAM" id="Phobius"/>
    </source>
</evidence>
<protein>
    <submittedName>
        <fullName evidence="2">TSN11 protein</fullName>
    </submittedName>
</protein>
<keyword evidence="1" id="KW-1133">Transmembrane helix</keyword>
<keyword evidence="1" id="KW-0472">Membrane</keyword>
<organism evidence="2 3">
    <name type="scientific">Atractosteus spatula</name>
    <name type="common">Alligator gar</name>
    <name type="synonym">Lepisosteus spatula</name>
    <dbReference type="NCBI Taxonomy" id="7917"/>
    <lineage>
        <taxon>Eukaryota</taxon>
        <taxon>Metazoa</taxon>
        <taxon>Chordata</taxon>
        <taxon>Craniata</taxon>
        <taxon>Vertebrata</taxon>
        <taxon>Euteleostomi</taxon>
        <taxon>Actinopterygii</taxon>
        <taxon>Neopterygii</taxon>
        <taxon>Holostei</taxon>
        <taxon>Semionotiformes</taxon>
        <taxon>Lepisosteidae</taxon>
        <taxon>Atractosteus</taxon>
    </lineage>
</organism>
<dbReference type="InterPro" id="IPR036691">
    <property type="entry name" value="Endo/exonu/phosph_ase_sf"/>
</dbReference>
<feature type="non-terminal residue" evidence="2">
    <location>
        <position position="398"/>
    </location>
</feature>
<dbReference type="PANTHER" id="PTHR47510">
    <property type="entry name" value="REVERSE TRANSCRIPTASE DOMAIN-CONTAINING PROTEIN"/>
    <property type="match status" value="1"/>
</dbReference>
<dbReference type="PANTHER" id="PTHR47510:SF3">
    <property type="entry name" value="ENDO_EXONUCLEASE_PHOSPHATASE DOMAIN-CONTAINING PROTEIN"/>
    <property type="match status" value="1"/>
</dbReference>
<dbReference type="SUPFAM" id="SSF56219">
    <property type="entry name" value="DNase I-like"/>
    <property type="match status" value="1"/>
</dbReference>
<gene>
    <name evidence="2" type="primary">Tspan11_1</name>
    <name evidence="2" type="ORF">GTO95_0015231</name>
</gene>
<keyword evidence="3" id="KW-1185">Reference proteome</keyword>
<reference evidence="2" key="1">
    <citation type="journal article" date="2021" name="Cell">
        <title>Tracing the genetic footprints of vertebrate landing in non-teleost ray-finned fishes.</title>
        <authorList>
            <person name="Bi X."/>
            <person name="Wang K."/>
            <person name="Yang L."/>
            <person name="Pan H."/>
            <person name="Jiang H."/>
            <person name="Wei Q."/>
            <person name="Fang M."/>
            <person name="Yu H."/>
            <person name="Zhu C."/>
            <person name="Cai Y."/>
            <person name="He Y."/>
            <person name="Gan X."/>
            <person name="Zeng H."/>
            <person name="Yu D."/>
            <person name="Zhu Y."/>
            <person name="Jiang H."/>
            <person name="Qiu Q."/>
            <person name="Yang H."/>
            <person name="Zhang Y.E."/>
            <person name="Wang W."/>
            <person name="Zhu M."/>
            <person name="He S."/>
            <person name="Zhang G."/>
        </authorList>
    </citation>
    <scope>NUCLEOTIDE SEQUENCE</scope>
    <source>
        <strain evidence="2">Allg_001</strain>
    </source>
</reference>
<feature type="non-terminal residue" evidence="2">
    <location>
        <position position="1"/>
    </location>
</feature>